<accession>A0AA88V5X7</accession>
<dbReference type="SMART" id="SM00256">
    <property type="entry name" value="FBOX"/>
    <property type="match status" value="1"/>
</dbReference>
<evidence type="ECO:0000259" key="1">
    <source>
        <dbReference type="PROSITE" id="PS50181"/>
    </source>
</evidence>
<proteinExistence type="predicted"/>
<dbReference type="Proteomes" id="UP001188597">
    <property type="component" value="Unassembled WGS sequence"/>
</dbReference>
<dbReference type="Gene3D" id="1.20.1280.50">
    <property type="match status" value="1"/>
</dbReference>
<dbReference type="EMBL" id="JAVXUP010002545">
    <property type="protein sequence ID" value="KAK3002696.1"/>
    <property type="molecule type" value="Genomic_DNA"/>
</dbReference>
<name>A0AA88V5X7_9ASTE</name>
<comment type="caution">
    <text evidence="2">The sequence shown here is derived from an EMBL/GenBank/DDBJ whole genome shotgun (WGS) entry which is preliminary data.</text>
</comment>
<dbReference type="PROSITE" id="PS50181">
    <property type="entry name" value="FBOX"/>
    <property type="match status" value="1"/>
</dbReference>
<sequence length="435" mass="48811">MSDLPEEVLFDIFARLPVKTALQIRCVCKLWLSLISNPVFITAHINRTTQPQSETLLIRHFAEKERHQNEHYSLHDFHQTVGGHVLKLEFPFKTWSRYHFSIVSSYNGVLCLSDHNGASANGVILWNPSIRKYISLPRPRVTRSTHGSYMFVLGFGFDVKSNDYKVVRVAYVKGRNGRDLIPPEVEVYGLSSKCWRSFAAGAPPYGIYGYTWSQAFVNGAVHWIGYDPCVANGDCSLIVSFDMGDEVFKGVKLPDCLVKCGYDLAVSKYEELLSVMQMVYHSKRARCCVWVMKEYGVEDSWTKLYTVDLQDGLHKVLGFWKNKEVLTVTVRGKLVSYDPNSGRMRSMGLRGAIDSFYADNYIESLVLVDGESIVLGADAITCGGGEEDGETLHLTGFKNRMGCVTVNGAAGFEPLSLLAGLRLKLWKNVLVLVEN</sequence>
<gene>
    <name evidence="2" type="ORF">RJ639_019935</name>
</gene>
<keyword evidence="3" id="KW-1185">Reference proteome</keyword>
<reference evidence="2" key="1">
    <citation type="submission" date="2022-12" db="EMBL/GenBank/DDBJ databases">
        <title>Draft genome assemblies for two species of Escallonia (Escalloniales).</title>
        <authorList>
            <person name="Chanderbali A."/>
            <person name="Dervinis C."/>
            <person name="Anghel I."/>
            <person name="Soltis D."/>
            <person name="Soltis P."/>
            <person name="Zapata F."/>
        </authorList>
    </citation>
    <scope>NUCLEOTIDE SEQUENCE</scope>
    <source>
        <strain evidence="2">UCBG64.0493</strain>
        <tissue evidence="2">Leaf</tissue>
    </source>
</reference>
<protein>
    <recommendedName>
        <fullName evidence="1">F-box domain-containing protein</fullName>
    </recommendedName>
</protein>
<dbReference type="AlphaFoldDB" id="A0AA88V5X7"/>
<dbReference type="CDD" id="cd22157">
    <property type="entry name" value="F-box_AtFBW1-like"/>
    <property type="match status" value="1"/>
</dbReference>
<dbReference type="PANTHER" id="PTHR31672">
    <property type="entry name" value="BNACNNG10540D PROTEIN"/>
    <property type="match status" value="1"/>
</dbReference>
<dbReference type="InterPro" id="IPR017451">
    <property type="entry name" value="F-box-assoc_interact_dom"/>
</dbReference>
<dbReference type="InterPro" id="IPR006527">
    <property type="entry name" value="F-box-assoc_dom_typ1"/>
</dbReference>
<dbReference type="InterPro" id="IPR036047">
    <property type="entry name" value="F-box-like_dom_sf"/>
</dbReference>
<dbReference type="InterPro" id="IPR001810">
    <property type="entry name" value="F-box_dom"/>
</dbReference>
<dbReference type="SUPFAM" id="SSF81383">
    <property type="entry name" value="F-box domain"/>
    <property type="match status" value="1"/>
</dbReference>
<dbReference type="Pfam" id="PF07734">
    <property type="entry name" value="FBA_1"/>
    <property type="match status" value="1"/>
</dbReference>
<dbReference type="Pfam" id="PF00646">
    <property type="entry name" value="F-box"/>
    <property type="match status" value="1"/>
</dbReference>
<dbReference type="InterPro" id="IPR050796">
    <property type="entry name" value="SCF_F-box_component"/>
</dbReference>
<dbReference type="PANTHER" id="PTHR31672:SF10">
    <property type="entry name" value="F-BOX DOMAIN-CONTAINING PROTEIN"/>
    <property type="match status" value="1"/>
</dbReference>
<evidence type="ECO:0000313" key="3">
    <source>
        <dbReference type="Proteomes" id="UP001188597"/>
    </source>
</evidence>
<dbReference type="NCBIfam" id="TIGR01640">
    <property type="entry name" value="F_box_assoc_1"/>
    <property type="match status" value="1"/>
</dbReference>
<evidence type="ECO:0000313" key="2">
    <source>
        <dbReference type="EMBL" id="KAK3002696.1"/>
    </source>
</evidence>
<organism evidence="2 3">
    <name type="scientific">Escallonia herrerae</name>
    <dbReference type="NCBI Taxonomy" id="1293975"/>
    <lineage>
        <taxon>Eukaryota</taxon>
        <taxon>Viridiplantae</taxon>
        <taxon>Streptophyta</taxon>
        <taxon>Embryophyta</taxon>
        <taxon>Tracheophyta</taxon>
        <taxon>Spermatophyta</taxon>
        <taxon>Magnoliopsida</taxon>
        <taxon>eudicotyledons</taxon>
        <taxon>Gunneridae</taxon>
        <taxon>Pentapetalae</taxon>
        <taxon>asterids</taxon>
        <taxon>campanulids</taxon>
        <taxon>Escalloniales</taxon>
        <taxon>Escalloniaceae</taxon>
        <taxon>Escallonia</taxon>
    </lineage>
</organism>
<feature type="domain" description="F-box" evidence="1">
    <location>
        <begin position="1"/>
        <end position="48"/>
    </location>
</feature>